<reference evidence="1 2" key="1">
    <citation type="journal article" date="2024" name="Nat. Commun.">
        <title>Phylogenomics reveals the evolutionary origins of lichenization in chlorophyte algae.</title>
        <authorList>
            <person name="Puginier C."/>
            <person name="Libourel C."/>
            <person name="Otte J."/>
            <person name="Skaloud P."/>
            <person name="Haon M."/>
            <person name="Grisel S."/>
            <person name="Petersen M."/>
            <person name="Berrin J.G."/>
            <person name="Delaux P.M."/>
            <person name="Dal Grande F."/>
            <person name="Keller J."/>
        </authorList>
    </citation>
    <scope>NUCLEOTIDE SEQUENCE [LARGE SCALE GENOMIC DNA]</scope>
    <source>
        <strain evidence="1 2">SAG 2145</strain>
    </source>
</reference>
<name>A0AAW1PYM7_9CHLO</name>
<dbReference type="PANTHER" id="PTHR31694">
    <property type="entry name" value="DESICCATION-LIKE PROTEIN"/>
    <property type="match status" value="1"/>
</dbReference>
<dbReference type="InterPro" id="IPR052965">
    <property type="entry name" value="Pigment-catalase-like"/>
</dbReference>
<evidence type="ECO:0000313" key="2">
    <source>
        <dbReference type="Proteomes" id="UP001438707"/>
    </source>
</evidence>
<dbReference type="EMBL" id="JALJOS010000054">
    <property type="protein sequence ID" value="KAK9818801.1"/>
    <property type="molecule type" value="Genomic_DNA"/>
</dbReference>
<gene>
    <name evidence="1" type="ORF">WJX74_001747</name>
</gene>
<dbReference type="AlphaFoldDB" id="A0AAW1PYM7"/>
<sequence length="316" mass="32469">MPLRFCFEPTFKPTLQAFAADAGCSLPKSTAQAQAMAFKAVAALAVALCLAVPAFAQTDADILNFALQLECLEGEFYNYAAGNGGLTAAARGGGPVPTGGMAANLTRDGLNLAKEIALNELQHVMDLRMALGSAAVPCPQVDLGAAFATAADAAAALANTSFSPKYSPYANDLSFWLASYLFEDVGVSAYQGAAPLITSKAYLASAAGILAVEAYHASLARFIIYEYGYTPIAVNPTTTVSLYTVSGLIAQLRNALGGGDGQNVILPTGEAGIVPVDPATSITIPRTTTQVIKIVTAGSATNTGLFFPNGLNGNIK</sequence>
<organism evidence="1 2">
    <name type="scientific">Apatococcus lobatus</name>
    <dbReference type="NCBI Taxonomy" id="904363"/>
    <lineage>
        <taxon>Eukaryota</taxon>
        <taxon>Viridiplantae</taxon>
        <taxon>Chlorophyta</taxon>
        <taxon>core chlorophytes</taxon>
        <taxon>Trebouxiophyceae</taxon>
        <taxon>Chlorellales</taxon>
        <taxon>Chlorellaceae</taxon>
        <taxon>Apatococcus</taxon>
    </lineage>
</organism>
<comment type="caution">
    <text evidence="1">The sequence shown here is derived from an EMBL/GenBank/DDBJ whole genome shotgun (WGS) entry which is preliminary data.</text>
</comment>
<keyword evidence="2" id="KW-1185">Reference proteome</keyword>
<evidence type="ECO:0008006" key="3">
    <source>
        <dbReference type="Google" id="ProtNLM"/>
    </source>
</evidence>
<dbReference type="PANTHER" id="PTHR31694:SF26">
    <property type="entry name" value="OS05G0151100 PROTEIN"/>
    <property type="match status" value="1"/>
</dbReference>
<dbReference type="Pfam" id="PF13668">
    <property type="entry name" value="Ferritin_2"/>
    <property type="match status" value="1"/>
</dbReference>
<dbReference type="Proteomes" id="UP001438707">
    <property type="component" value="Unassembled WGS sequence"/>
</dbReference>
<protein>
    <recommendedName>
        <fullName evidence="3">Desiccation-related protein PCC13-62</fullName>
    </recommendedName>
</protein>
<accession>A0AAW1PYM7</accession>
<evidence type="ECO:0000313" key="1">
    <source>
        <dbReference type="EMBL" id="KAK9818801.1"/>
    </source>
</evidence>
<proteinExistence type="predicted"/>